<protein>
    <recommendedName>
        <fullName evidence="4">Secreted protein</fullName>
    </recommendedName>
</protein>
<reference evidence="3" key="1">
    <citation type="journal article" date="2019" name="Int. J. Syst. Evol. Microbiol.">
        <title>The Global Catalogue of Microorganisms (GCM) 10K type strain sequencing project: providing services to taxonomists for standard genome sequencing and annotation.</title>
        <authorList>
            <consortium name="The Broad Institute Genomics Platform"/>
            <consortium name="The Broad Institute Genome Sequencing Center for Infectious Disease"/>
            <person name="Wu L."/>
            <person name="Ma J."/>
        </authorList>
    </citation>
    <scope>NUCLEOTIDE SEQUENCE [LARGE SCALE GENOMIC DNA]</scope>
    <source>
        <strain evidence="3">JCM 16902</strain>
    </source>
</reference>
<dbReference type="RefSeq" id="WP_231483706.1">
    <property type="nucleotide sequence ID" value="NZ_BAAAZO010000003.1"/>
</dbReference>
<comment type="caution">
    <text evidence="2">The sequence shown here is derived from an EMBL/GenBank/DDBJ whole genome shotgun (WGS) entry which is preliminary data.</text>
</comment>
<evidence type="ECO:0008006" key="4">
    <source>
        <dbReference type="Google" id="ProtNLM"/>
    </source>
</evidence>
<evidence type="ECO:0000256" key="1">
    <source>
        <dbReference type="SAM" id="SignalP"/>
    </source>
</evidence>
<sequence length="138" mass="14913">MKRSHVVRGSAAFAVAAAIVTISASASQAVTETAITVGSQTQGTWTWKSTSSFGNASLKVWDTKCDAHSARGRFQFQDQNGDLQSFQIRENEKGCGESQEWTGLSGSSGSAITKLRVRTYTAGTDYTEPSDYVSNPYW</sequence>
<keyword evidence="1" id="KW-0732">Signal</keyword>
<keyword evidence="3" id="KW-1185">Reference proteome</keyword>
<name>A0ABP6ZHX9_9ACTN</name>
<dbReference type="Proteomes" id="UP001501074">
    <property type="component" value="Unassembled WGS sequence"/>
</dbReference>
<evidence type="ECO:0000313" key="3">
    <source>
        <dbReference type="Proteomes" id="UP001501074"/>
    </source>
</evidence>
<accession>A0ABP6ZHX9</accession>
<organism evidence="2 3">
    <name type="scientific">Kineosporia mesophila</name>
    <dbReference type="NCBI Taxonomy" id="566012"/>
    <lineage>
        <taxon>Bacteria</taxon>
        <taxon>Bacillati</taxon>
        <taxon>Actinomycetota</taxon>
        <taxon>Actinomycetes</taxon>
        <taxon>Kineosporiales</taxon>
        <taxon>Kineosporiaceae</taxon>
        <taxon>Kineosporia</taxon>
    </lineage>
</organism>
<evidence type="ECO:0000313" key="2">
    <source>
        <dbReference type="EMBL" id="GAA3608316.1"/>
    </source>
</evidence>
<gene>
    <name evidence="2" type="ORF">GCM10022223_25410</name>
</gene>
<dbReference type="EMBL" id="BAAAZO010000003">
    <property type="protein sequence ID" value="GAA3608316.1"/>
    <property type="molecule type" value="Genomic_DNA"/>
</dbReference>
<proteinExistence type="predicted"/>
<feature type="signal peptide" evidence="1">
    <location>
        <begin position="1"/>
        <end position="26"/>
    </location>
</feature>
<feature type="chain" id="PRO_5046806546" description="Secreted protein" evidence="1">
    <location>
        <begin position="27"/>
        <end position="138"/>
    </location>
</feature>